<comment type="caution">
    <text evidence="2">The sequence shown here is derived from an EMBL/GenBank/DDBJ whole genome shotgun (WGS) entry which is preliminary data.</text>
</comment>
<protein>
    <submittedName>
        <fullName evidence="2">Uncharacterized protein</fullName>
    </submittedName>
</protein>
<organism evidence="2 3">
    <name type="scientific">Natribaculum luteum</name>
    <dbReference type="NCBI Taxonomy" id="1586232"/>
    <lineage>
        <taxon>Archaea</taxon>
        <taxon>Methanobacteriati</taxon>
        <taxon>Methanobacteriota</taxon>
        <taxon>Stenosarchaea group</taxon>
        <taxon>Halobacteria</taxon>
        <taxon>Halobacteriales</taxon>
        <taxon>Natrialbaceae</taxon>
        <taxon>Natribaculum</taxon>
    </lineage>
</organism>
<evidence type="ECO:0000313" key="3">
    <source>
        <dbReference type="Proteomes" id="UP001595821"/>
    </source>
</evidence>
<keyword evidence="1" id="KW-0472">Membrane</keyword>
<gene>
    <name evidence="2" type="ORF">ACFOZ7_10490</name>
</gene>
<keyword evidence="1" id="KW-1133">Transmembrane helix</keyword>
<evidence type="ECO:0000256" key="1">
    <source>
        <dbReference type="SAM" id="Phobius"/>
    </source>
</evidence>
<dbReference type="RefSeq" id="WP_377071028.1">
    <property type="nucleotide sequence ID" value="NZ_JBHSDJ010000029.1"/>
</dbReference>
<accession>A0ABD5NZM3</accession>
<evidence type="ECO:0000313" key="2">
    <source>
        <dbReference type="EMBL" id="MFC4247421.1"/>
    </source>
</evidence>
<reference evidence="2 3" key="1">
    <citation type="journal article" date="2014" name="Int. J. Syst. Evol. Microbiol.">
        <title>Complete genome sequence of Corynebacterium casei LMG S-19264T (=DSM 44701T), isolated from a smear-ripened cheese.</title>
        <authorList>
            <consortium name="US DOE Joint Genome Institute (JGI-PGF)"/>
            <person name="Walter F."/>
            <person name="Albersmeier A."/>
            <person name="Kalinowski J."/>
            <person name="Ruckert C."/>
        </authorList>
    </citation>
    <scope>NUCLEOTIDE SEQUENCE [LARGE SCALE GENOMIC DNA]</scope>
    <source>
        <strain evidence="2 3">IBRC-M 10912</strain>
    </source>
</reference>
<proteinExistence type="predicted"/>
<dbReference type="AlphaFoldDB" id="A0ABD5NZM3"/>
<name>A0ABD5NZM3_9EURY</name>
<keyword evidence="1" id="KW-0812">Transmembrane</keyword>
<dbReference type="Proteomes" id="UP001595821">
    <property type="component" value="Unassembled WGS sequence"/>
</dbReference>
<sequence>MTTLKIDLIVVGLILTAVTSFPTTLRLANVVSVAGFCLIVLSSGLALVTNVGSDYPTGISRDYLLTARESRRLRRA</sequence>
<feature type="transmembrane region" description="Helical" evidence="1">
    <location>
        <begin position="30"/>
        <end position="51"/>
    </location>
</feature>
<dbReference type="EMBL" id="JBHSDJ010000029">
    <property type="protein sequence ID" value="MFC4247421.1"/>
    <property type="molecule type" value="Genomic_DNA"/>
</dbReference>